<evidence type="ECO:0000256" key="1">
    <source>
        <dbReference type="SAM" id="MobiDB-lite"/>
    </source>
</evidence>
<sequence>MNEPMPPTGEQFEIAGDRARAVVTEVGAVLRAFEMDGRAYCETFDAGERPPRGSGAVLVPWPNRVRDGRWAWGGTPQQLALTEPRAGNAIHGLLRHVRWRPVGQTRGAITLDAVVVPQPGWPVPLHTTVRYAVDDDGLAVTHSVRNRGVEPVPFGVGAHPYLRVGDTATDDLVLTLAAGTRLALDDRQLPSGPPTPVTGADDFRSGRPLRGRVLDTAFGDCAPAAGDTRVRHRLTGPDGGLELWADPAFGWVQVFTPDDHPGRGRAVAVEPMTCPPDALNSGLGLITLGPEESWTGSWGLRPLPRRL</sequence>
<evidence type="ECO:0000313" key="2">
    <source>
        <dbReference type="EMBL" id="NMH90359.1"/>
    </source>
</evidence>
<dbReference type="GO" id="GO:0005975">
    <property type="term" value="P:carbohydrate metabolic process"/>
    <property type="evidence" value="ECO:0007669"/>
    <property type="project" value="InterPro"/>
</dbReference>
<dbReference type="GO" id="GO:0030246">
    <property type="term" value="F:carbohydrate binding"/>
    <property type="evidence" value="ECO:0007669"/>
    <property type="project" value="InterPro"/>
</dbReference>
<keyword evidence="3" id="KW-1185">Reference proteome</keyword>
<dbReference type="InterPro" id="IPR037480">
    <property type="entry name" value="YihR-like"/>
</dbReference>
<accession>A0A848DCM6</accession>
<dbReference type="Pfam" id="PF01263">
    <property type="entry name" value="Aldose_epim"/>
    <property type="match status" value="1"/>
</dbReference>
<evidence type="ECO:0000313" key="3">
    <source>
        <dbReference type="Proteomes" id="UP000586918"/>
    </source>
</evidence>
<dbReference type="GO" id="GO:0016853">
    <property type="term" value="F:isomerase activity"/>
    <property type="evidence" value="ECO:0007669"/>
    <property type="project" value="InterPro"/>
</dbReference>
<comment type="caution">
    <text evidence="2">The sequence shown here is derived from an EMBL/GenBank/DDBJ whole genome shotgun (WGS) entry which is preliminary data.</text>
</comment>
<protein>
    <submittedName>
        <fullName evidence="2">Aldose 1-epimerase family protein</fullName>
    </submittedName>
</protein>
<dbReference type="InterPro" id="IPR011013">
    <property type="entry name" value="Gal_mutarotase_sf_dom"/>
</dbReference>
<dbReference type="InterPro" id="IPR008183">
    <property type="entry name" value="Aldose_1/G6P_1-epimerase"/>
</dbReference>
<dbReference type="Gene3D" id="2.70.98.10">
    <property type="match status" value="1"/>
</dbReference>
<dbReference type="InterPro" id="IPR014718">
    <property type="entry name" value="GH-type_carb-bd"/>
</dbReference>
<proteinExistence type="predicted"/>
<dbReference type="EMBL" id="JAAXKZ010000004">
    <property type="protein sequence ID" value="NMH90359.1"/>
    <property type="molecule type" value="Genomic_DNA"/>
</dbReference>
<reference evidence="2 3" key="1">
    <citation type="submission" date="2020-04" db="EMBL/GenBank/DDBJ databases">
        <authorList>
            <person name="Klaysubun C."/>
            <person name="Duangmal K."/>
            <person name="Lipun K."/>
        </authorList>
    </citation>
    <scope>NUCLEOTIDE SEQUENCE [LARGE SCALE GENOMIC DNA]</scope>
    <source>
        <strain evidence="2 3">DSM 45300</strain>
    </source>
</reference>
<dbReference type="CDD" id="cd09022">
    <property type="entry name" value="Aldose_epim_Ec_YihR"/>
    <property type="match status" value="1"/>
</dbReference>
<gene>
    <name evidence="2" type="ORF">HF519_01860</name>
</gene>
<organism evidence="2 3">
    <name type="scientific">Pseudonocardia bannensis</name>
    <dbReference type="NCBI Taxonomy" id="630973"/>
    <lineage>
        <taxon>Bacteria</taxon>
        <taxon>Bacillati</taxon>
        <taxon>Actinomycetota</taxon>
        <taxon>Actinomycetes</taxon>
        <taxon>Pseudonocardiales</taxon>
        <taxon>Pseudonocardiaceae</taxon>
        <taxon>Pseudonocardia</taxon>
    </lineage>
</organism>
<feature type="region of interest" description="Disordered" evidence="1">
    <location>
        <begin position="185"/>
        <end position="207"/>
    </location>
</feature>
<dbReference type="AlphaFoldDB" id="A0A848DCM6"/>
<dbReference type="Proteomes" id="UP000586918">
    <property type="component" value="Unassembled WGS sequence"/>
</dbReference>
<dbReference type="RefSeq" id="WP_169409862.1">
    <property type="nucleotide sequence ID" value="NZ_JAAXKZ010000004.1"/>
</dbReference>
<dbReference type="SUPFAM" id="SSF74650">
    <property type="entry name" value="Galactose mutarotase-like"/>
    <property type="match status" value="1"/>
</dbReference>
<name>A0A848DCM6_9PSEU</name>